<evidence type="ECO:0000313" key="9">
    <source>
        <dbReference type="Proteomes" id="UP000235346"/>
    </source>
</evidence>
<dbReference type="Pfam" id="PF08085">
    <property type="entry name" value="Entericidin"/>
    <property type="match status" value="1"/>
</dbReference>
<protein>
    <submittedName>
        <fullName evidence="8">Entericidin</fullName>
    </submittedName>
</protein>
<evidence type="ECO:0000256" key="3">
    <source>
        <dbReference type="ARBA" id="ARBA00022729"/>
    </source>
</evidence>
<name>A0A2N7TFR9_9GAMM</name>
<comment type="caution">
    <text evidence="8">The sequence shown here is derived from an EMBL/GenBank/DDBJ whole genome shotgun (WGS) entry which is preliminary data.</text>
</comment>
<dbReference type="GO" id="GO:0009636">
    <property type="term" value="P:response to toxic substance"/>
    <property type="evidence" value="ECO:0007669"/>
    <property type="project" value="InterPro"/>
</dbReference>
<keyword evidence="5" id="KW-0564">Palmitate</keyword>
<keyword evidence="4" id="KW-0472">Membrane</keyword>
<evidence type="ECO:0000256" key="7">
    <source>
        <dbReference type="SAM" id="SignalP"/>
    </source>
</evidence>
<proteinExistence type="inferred from homology"/>
<sequence>MRKAIAVSFALLLTASVLTGCNTIEGAGQDVERGGEAVQDATY</sequence>
<organism evidence="8 9">
    <name type="scientific">Halomonas heilongjiangensis</name>
    <dbReference type="NCBI Taxonomy" id="1387883"/>
    <lineage>
        <taxon>Bacteria</taxon>
        <taxon>Pseudomonadati</taxon>
        <taxon>Pseudomonadota</taxon>
        <taxon>Gammaproteobacteria</taxon>
        <taxon>Oceanospirillales</taxon>
        <taxon>Halomonadaceae</taxon>
        <taxon>Halomonas</taxon>
    </lineage>
</organism>
<evidence type="ECO:0000256" key="4">
    <source>
        <dbReference type="ARBA" id="ARBA00023136"/>
    </source>
</evidence>
<evidence type="ECO:0000256" key="6">
    <source>
        <dbReference type="ARBA" id="ARBA00023288"/>
    </source>
</evidence>
<evidence type="ECO:0000313" key="8">
    <source>
        <dbReference type="EMBL" id="PMR67044.1"/>
    </source>
</evidence>
<evidence type="ECO:0000256" key="1">
    <source>
        <dbReference type="ARBA" id="ARBA00010296"/>
    </source>
</evidence>
<gene>
    <name evidence="8" type="ORF">C1H66_21350</name>
</gene>
<feature type="signal peptide" evidence="7">
    <location>
        <begin position="1"/>
        <end position="19"/>
    </location>
</feature>
<reference evidence="8 9" key="1">
    <citation type="submission" date="2018-01" db="EMBL/GenBank/DDBJ databases">
        <title>Halomonas endophytica sp. nov., isolated from storage liquid in the stems of Populus euphratica.</title>
        <authorList>
            <person name="Chen C."/>
        </authorList>
    </citation>
    <scope>NUCLEOTIDE SEQUENCE [LARGE SCALE GENOMIC DNA]</scope>
    <source>
        <strain evidence="8 9">DSM 26881</strain>
    </source>
</reference>
<evidence type="ECO:0000256" key="2">
    <source>
        <dbReference type="ARBA" id="ARBA00022475"/>
    </source>
</evidence>
<dbReference type="RefSeq" id="WP_102629887.1">
    <property type="nucleotide sequence ID" value="NZ_PDOH01000047.1"/>
</dbReference>
<keyword evidence="2" id="KW-1003">Cell membrane</keyword>
<keyword evidence="6" id="KW-0449">Lipoprotein</keyword>
<accession>A0A2N7TFR9</accession>
<dbReference type="GO" id="GO:0016020">
    <property type="term" value="C:membrane"/>
    <property type="evidence" value="ECO:0007669"/>
    <property type="project" value="InterPro"/>
</dbReference>
<dbReference type="OrthoDB" id="9181810at2"/>
<keyword evidence="9" id="KW-1185">Reference proteome</keyword>
<dbReference type="AlphaFoldDB" id="A0A2N7TFR9"/>
<dbReference type="PROSITE" id="PS51257">
    <property type="entry name" value="PROKAR_LIPOPROTEIN"/>
    <property type="match status" value="1"/>
</dbReference>
<dbReference type="InterPro" id="IPR012556">
    <property type="entry name" value="Entericidin"/>
</dbReference>
<dbReference type="EMBL" id="PNRE01000102">
    <property type="protein sequence ID" value="PMR67044.1"/>
    <property type="molecule type" value="Genomic_DNA"/>
</dbReference>
<dbReference type="Proteomes" id="UP000235346">
    <property type="component" value="Unassembled WGS sequence"/>
</dbReference>
<feature type="chain" id="PRO_5016454725" evidence="7">
    <location>
        <begin position="20"/>
        <end position="43"/>
    </location>
</feature>
<evidence type="ECO:0000256" key="5">
    <source>
        <dbReference type="ARBA" id="ARBA00023139"/>
    </source>
</evidence>
<keyword evidence="3 7" id="KW-0732">Signal</keyword>
<comment type="similarity">
    <text evidence="1">Belongs to the EcnA/EcnB lipoprotein family.</text>
</comment>